<evidence type="ECO:0000256" key="3">
    <source>
        <dbReference type="ARBA" id="ARBA00016118"/>
    </source>
</evidence>
<reference evidence="7" key="1">
    <citation type="submission" date="2019-08" db="EMBL/GenBank/DDBJ databases">
        <authorList>
            <person name="Kucharzyk K."/>
            <person name="Murdoch R.W."/>
            <person name="Higgins S."/>
            <person name="Loffler F."/>
        </authorList>
    </citation>
    <scope>NUCLEOTIDE SEQUENCE</scope>
</reference>
<accession>A0A644W580</accession>
<keyword evidence="5" id="KW-0051">Antiviral defense</keyword>
<comment type="caution">
    <text evidence="7">The sequence shown here is derived from an EMBL/GenBank/DDBJ whole genome shotgun (WGS) entry which is preliminary data.</text>
</comment>
<dbReference type="AlphaFoldDB" id="A0A644W580"/>
<proteinExistence type="inferred from homology"/>
<comment type="similarity">
    <text evidence="2">Belongs to the CRISPR-associated Csm2 family.</text>
</comment>
<sequence>MIQFLDSESRVRPDLLDKEALKVADSILRVSPTQMRRIFDQIKQLVKRIDSGDSWQDVEPLVRLQKAQLVYTMRRGRKNGGRDREMDWDNFMKFMDEALNSVKTEKEYRAFSMMMEAVYAYHYARTKERI</sequence>
<evidence type="ECO:0000256" key="6">
    <source>
        <dbReference type="ARBA" id="ARBA00031723"/>
    </source>
</evidence>
<dbReference type="NCBIfam" id="TIGR01870">
    <property type="entry name" value="cas_TM1810_Csm2"/>
    <property type="match status" value="1"/>
</dbReference>
<name>A0A644W580_9ZZZZ</name>
<dbReference type="GO" id="GO:0051607">
    <property type="term" value="P:defense response to virus"/>
    <property type="evidence" value="ECO:0007669"/>
    <property type="project" value="UniProtKB-KW"/>
</dbReference>
<gene>
    <name evidence="7" type="ORF">SDC9_44873</name>
</gene>
<protein>
    <recommendedName>
        <fullName evidence="3">CRISPR system Cms protein Csm2</fullName>
    </recommendedName>
    <alternativeName>
        <fullName evidence="6">CRISPR type III A-associated protein Csm2</fullName>
    </alternativeName>
</protein>
<organism evidence="7">
    <name type="scientific">bioreactor metagenome</name>
    <dbReference type="NCBI Taxonomy" id="1076179"/>
    <lineage>
        <taxon>unclassified sequences</taxon>
        <taxon>metagenomes</taxon>
        <taxon>ecological metagenomes</taxon>
    </lineage>
</organism>
<evidence type="ECO:0000313" key="7">
    <source>
        <dbReference type="EMBL" id="MPL98666.1"/>
    </source>
</evidence>
<keyword evidence="4" id="KW-0694">RNA-binding</keyword>
<evidence type="ECO:0000256" key="5">
    <source>
        <dbReference type="ARBA" id="ARBA00023118"/>
    </source>
</evidence>
<dbReference type="EMBL" id="VSSQ01000621">
    <property type="protein sequence ID" value="MPL98666.1"/>
    <property type="molecule type" value="Genomic_DNA"/>
</dbReference>
<evidence type="ECO:0000256" key="1">
    <source>
        <dbReference type="ARBA" id="ARBA00003640"/>
    </source>
</evidence>
<dbReference type="Pfam" id="PF03750">
    <property type="entry name" value="Csm2_III-A"/>
    <property type="match status" value="1"/>
</dbReference>
<dbReference type="GO" id="GO:0003723">
    <property type="term" value="F:RNA binding"/>
    <property type="evidence" value="ECO:0007669"/>
    <property type="project" value="UniProtKB-KW"/>
</dbReference>
<dbReference type="InterPro" id="IPR010149">
    <property type="entry name" value="CRISPR-assoc_prot_Csm2_III-A"/>
</dbReference>
<evidence type="ECO:0000256" key="2">
    <source>
        <dbReference type="ARBA" id="ARBA00006896"/>
    </source>
</evidence>
<evidence type="ECO:0000256" key="4">
    <source>
        <dbReference type="ARBA" id="ARBA00022884"/>
    </source>
</evidence>
<comment type="function">
    <text evidence="1">This subunit may be involved in monitoring complementarity of crRNA and target RNA.</text>
</comment>